<proteinExistence type="predicted"/>
<keyword evidence="3 10" id="KW-0328">Glycosyltransferase</keyword>
<protein>
    <submittedName>
        <fullName evidence="10">Undecaprenyl phosphate-alpha-4-amino-4-deoxy-L-arabinose arabinosyl transferase</fullName>
        <ecNumber evidence="10">2.4.2.43</ecNumber>
    </submittedName>
</protein>
<evidence type="ECO:0000313" key="10">
    <source>
        <dbReference type="EMBL" id="TWT61607.1"/>
    </source>
</evidence>
<evidence type="ECO:0000256" key="3">
    <source>
        <dbReference type="ARBA" id="ARBA00022676"/>
    </source>
</evidence>
<evidence type="ECO:0000256" key="8">
    <source>
        <dbReference type="SAM" id="Phobius"/>
    </source>
</evidence>
<feature type="transmembrane region" description="Helical" evidence="8">
    <location>
        <begin position="370"/>
        <end position="389"/>
    </location>
</feature>
<name>A0A5C5XEY2_9PLAN</name>
<keyword evidence="6 8" id="KW-1133">Transmembrane helix</keyword>
<feature type="transmembrane region" description="Helical" evidence="8">
    <location>
        <begin position="428"/>
        <end position="448"/>
    </location>
</feature>
<feature type="transmembrane region" description="Helical" evidence="8">
    <location>
        <begin position="110"/>
        <end position="128"/>
    </location>
</feature>
<evidence type="ECO:0000256" key="7">
    <source>
        <dbReference type="ARBA" id="ARBA00023136"/>
    </source>
</evidence>
<keyword evidence="5 8" id="KW-0812">Transmembrane</keyword>
<dbReference type="PROSITE" id="PS51257">
    <property type="entry name" value="PROKAR_LIPOPROTEIN"/>
    <property type="match status" value="1"/>
</dbReference>
<dbReference type="Pfam" id="PF13231">
    <property type="entry name" value="PMT_2"/>
    <property type="match status" value="1"/>
</dbReference>
<feature type="transmembrane region" description="Helical" evidence="8">
    <location>
        <begin position="345"/>
        <end position="364"/>
    </location>
</feature>
<feature type="domain" description="Glycosyltransferase RgtA/B/C/D-like" evidence="9">
    <location>
        <begin position="61"/>
        <end position="152"/>
    </location>
</feature>
<dbReference type="RefSeq" id="WP_146503571.1">
    <property type="nucleotide sequence ID" value="NZ_SJPG01000001.1"/>
</dbReference>
<dbReference type="InterPro" id="IPR038731">
    <property type="entry name" value="RgtA/B/C-like"/>
</dbReference>
<accession>A0A5C5XEY2</accession>
<feature type="transmembrane region" description="Helical" evidence="8">
    <location>
        <begin position="64"/>
        <end position="79"/>
    </location>
</feature>
<feature type="transmembrane region" description="Helical" evidence="8">
    <location>
        <begin position="260"/>
        <end position="279"/>
    </location>
</feature>
<organism evidence="10 11">
    <name type="scientific">Rubinisphaera italica</name>
    <dbReference type="NCBI Taxonomy" id="2527969"/>
    <lineage>
        <taxon>Bacteria</taxon>
        <taxon>Pseudomonadati</taxon>
        <taxon>Planctomycetota</taxon>
        <taxon>Planctomycetia</taxon>
        <taxon>Planctomycetales</taxon>
        <taxon>Planctomycetaceae</taxon>
        <taxon>Rubinisphaera</taxon>
    </lineage>
</organism>
<dbReference type="GO" id="GO:0009103">
    <property type="term" value="P:lipopolysaccharide biosynthetic process"/>
    <property type="evidence" value="ECO:0007669"/>
    <property type="project" value="UniProtKB-ARBA"/>
</dbReference>
<dbReference type="InterPro" id="IPR050297">
    <property type="entry name" value="LipidA_mod_glycosyltrf_83"/>
</dbReference>
<feature type="transmembrane region" description="Helical" evidence="8">
    <location>
        <begin position="460"/>
        <end position="482"/>
    </location>
</feature>
<comment type="caution">
    <text evidence="10">The sequence shown here is derived from an EMBL/GenBank/DDBJ whole genome shotgun (WGS) entry which is preliminary data.</text>
</comment>
<comment type="subcellular location">
    <subcellularLocation>
        <location evidence="1">Cell membrane</location>
        <topology evidence="1">Multi-pass membrane protein</topology>
    </subcellularLocation>
</comment>
<evidence type="ECO:0000256" key="2">
    <source>
        <dbReference type="ARBA" id="ARBA00022475"/>
    </source>
</evidence>
<evidence type="ECO:0000313" key="11">
    <source>
        <dbReference type="Proteomes" id="UP000316095"/>
    </source>
</evidence>
<evidence type="ECO:0000256" key="1">
    <source>
        <dbReference type="ARBA" id="ARBA00004651"/>
    </source>
</evidence>
<gene>
    <name evidence="10" type="primary">arnT_1</name>
    <name evidence="10" type="ORF">Pan54_23430</name>
</gene>
<feature type="transmembrane region" description="Helical" evidence="8">
    <location>
        <begin position="172"/>
        <end position="192"/>
    </location>
</feature>
<sequence length="600" mass="67166">MTTTLRHHLILLLTCGCVFFLNLGAARLFDEDEPKNAECGREMYERSDWVVPTFNYELRTDKPIMLYWLMLSSFNLLGVSELSARLPSAIMATITVLTVYQIGWRFFGQAVAFWSSIILSSTMMYVVSGRISTPDATLIAFITLSIFAYIRLQPVGEKGWSHPENAAWPKGYLPANFSGYVLLYALMGLAVLTKGPVGFLLPCSVIGLFLMCRGPAPHTPQDLSWNRPLQSANELVNYLAAFIAPSRFFPALWAMRPFTILLVVGLVALPWYVTVGWMTNGAWLEGFLGGHNIGRFSSAMEGHSGPIFYYVIAILMGFFPWSVFLPVTLYLAASQRHRFEKDNQGLLFLLCWAGVYVGFFSIAQTKLPNYVLPCYPPLALMMGWTLVRWQEGRLTLPNWSFTWGARSLIVSGVALIVAFPIVSQLLLPGYWAVGLVGCLPIAAGCWMLTQNQLMNRKQILKGIGVCSIAFVSAVFAGVTPWISQAQESSQLGLSASRLSESSVPFATYQYFAPNLPFYAERPVLRHHSSEEVAQFWKEHPEGVLCVRDQELSQLDDVMPKDVVVVEKIDRFLRPHQILLLKRQTALPRTAAQPTSETLIR</sequence>
<dbReference type="OrthoDB" id="9815691at2"/>
<dbReference type="GO" id="GO:0005886">
    <property type="term" value="C:plasma membrane"/>
    <property type="evidence" value="ECO:0007669"/>
    <property type="project" value="UniProtKB-SubCell"/>
</dbReference>
<dbReference type="Proteomes" id="UP000316095">
    <property type="component" value="Unassembled WGS sequence"/>
</dbReference>
<evidence type="ECO:0000256" key="4">
    <source>
        <dbReference type="ARBA" id="ARBA00022679"/>
    </source>
</evidence>
<dbReference type="PANTHER" id="PTHR33908">
    <property type="entry name" value="MANNOSYLTRANSFERASE YKCB-RELATED"/>
    <property type="match status" value="1"/>
</dbReference>
<dbReference type="AlphaFoldDB" id="A0A5C5XEY2"/>
<dbReference type="GO" id="GO:0010041">
    <property type="term" value="P:response to iron(III) ion"/>
    <property type="evidence" value="ECO:0007669"/>
    <property type="project" value="TreeGrafter"/>
</dbReference>
<evidence type="ECO:0000256" key="5">
    <source>
        <dbReference type="ARBA" id="ARBA00022692"/>
    </source>
</evidence>
<keyword evidence="2" id="KW-1003">Cell membrane</keyword>
<dbReference type="EC" id="2.4.2.43" evidence="10"/>
<feature type="transmembrane region" description="Helical" evidence="8">
    <location>
        <begin position="307"/>
        <end position="333"/>
    </location>
</feature>
<keyword evidence="11" id="KW-1185">Reference proteome</keyword>
<feature type="transmembrane region" description="Helical" evidence="8">
    <location>
        <begin position="401"/>
        <end position="422"/>
    </location>
</feature>
<reference evidence="10 11" key="1">
    <citation type="submission" date="2019-02" db="EMBL/GenBank/DDBJ databases">
        <title>Deep-cultivation of Planctomycetes and their phenomic and genomic characterization uncovers novel biology.</title>
        <authorList>
            <person name="Wiegand S."/>
            <person name="Jogler M."/>
            <person name="Boedeker C."/>
            <person name="Pinto D."/>
            <person name="Vollmers J."/>
            <person name="Rivas-Marin E."/>
            <person name="Kohn T."/>
            <person name="Peeters S.H."/>
            <person name="Heuer A."/>
            <person name="Rast P."/>
            <person name="Oberbeckmann S."/>
            <person name="Bunk B."/>
            <person name="Jeske O."/>
            <person name="Meyerdierks A."/>
            <person name="Storesund J.E."/>
            <person name="Kallscheuer N."/>
            <person name="Luecker S."/>
            <person name="Lage O.M."/>
            <person name="Pohl T."/>
            <person name="Merkel B.J."/>
            <person name="Hornburger P."/>
            <person name="Mueller R.-W."/>
            <person name="Bruemmer F."/>
            <person name="Labrenz M."/>
            <person name="Spormann A.M."/>
            <person name="Op Den Camp H."/>
            <person name="Overmann J."/>
            <person name="Amann R."/>
            <person name="Jetten M.S.M."/>
            <person name="Mascher T."/>
            <person name="Medema M.H."/>
            <person name="Devos D.P."/>
            <person name="Kaster A.-K."/>
            <person name="Ovreas L."/>
            <person name="Rohde M."/>
            <person name="Galperin M.Y."/>
            <person name="Jogler C."/>
        </authorList>
    </citation>
    <scope>NUCLEOTIDE SEQUENCE [LARGE SCALE GENOMIC DNA]</scope>
    <source>
        <strain evidence="10 11">Pan54</strain>
    </source>
</reference>
<keyword evidence="7 8" id="KW-0472">Membrane</keyword>
<dbReference type="GO" id="GO:0103015">
    <property type="term" value="F:4-amino-4-deoxy-L-arabinose transferase activity"/>
    <property type="evidence" value="ECO:0007669"/>
    <property type="project" value="UniProtKB-EC"/>
</dbReference>
<evidence type="ECO:0000256" key="6">
    <source>
        <dbReference type="ARBA" id="ARBA00022989"/>
    </source>
</evidence>
<evidence type="ECO:0000259" key="9">
    <source>
        <dbReference type="Pfam" id="PF13231"/>
    </source>
</evidence>
<keyword evidence="4 10" id="KW-0808">Transferase</keyword>
<dbReference type="PANTHER" id="PTHR33908:SF3">
    <property type="entry name" value="UNDECAPRENYL PHOSPHATE-ALPHA-4-AMINO-4-DEOXY-L-ARABINOSE ARABINOSYL TRANSFERASE"/>
    <property type="match status" value="1"/>
</dbReference>
<dbReference type="EMBL" id="SJPG01000001">
    <property type="protein sequence ID" value="TWT61607.1"/>
    <property type="molecule type" value="Genomic_DNA"/>
</dbReference>